<dbReference type="AlphaFoldDB" id="A0A3D8J2X5"/>
<sequence length="474" mass="52557">MFKKSLMIGSSLMLLVMTGCSTISLSEVSKQYYEGNANKAYELAKKGANLPKKGEKEKDASGDDLLWQIQGGIIGFDLKKNEAGEMLEVAEKNINKNELEGVLSGFFQNVGALLVNDTIMPYKGFLYEGAMVNYYKALFYLSQNKLADARVEFNRASDRQRRIKEYYEKEIAKAKEASDKVANDKENKGDKKSQEEQQNKFLASYKNLSEFANLNGYINPMIDYVAGLFFMLEGDNGKSIDFLKESYGVSNSEVIKQDLETIQKGGYQEKQTWVIIEDGKSPFKIQKKFSMPVILPGSVVSVDLALPDLKKGVAFAKSYEVLNVGKAQAYGAYQISTLNPLVFNEFSKQLPFIITRGVLSTSIKTLTQYFAQQAAKKAGGIASLAVGIGGAIYSKATAQADTRISTVMPNSFYVVRIKNTEGKFDVKAGDKVITTINMTTKCDGGNQQVCVDKNNIVYIRNAQKNIFKQVLLSK</sequence>
<dbReference type="PROSITE" id="PS51257">
    <property type="entry name" value="PROKAR_LIPOPROTEIN"/>
    <property type="match status" value="1"/>
</dbReference>
<proteinExistence type="predicted"/>
<organism evidence="2 3">
    <name type="scientific">Helicobacter brantae</name>
    <dbReference type="NCBI Taxonomy" id="375927"/>
    <lineage>
        <taxon>Bacteria</taxon>
        <taxon>Pseudomonadati</taxon>
        <taxon>Campylobacterota</taxon>
        <taxon>Epsilonproteobacteria</taxon>
        <taxon>Campylobacterales</taxon>
        <taxon>Helicobacteraceae</taxon>
        <taxon>Helicobacter</taxon>
    </lineage>
</organism>
<keyword evidence="3" id="KW-1185">Reference proteome</keyword>
<evidence type="ECO:0008006" key="4">
    <source>
        <dbReference type="Google" id="ProtNLM"/>
    </source>
</evidence>
<evidence type="ECO:0000256" key="1">
    <source>
        <dbReference type="SAM" id="MobiDB-lite"/>
    </source>
</evidence>
<dbReference type="EMBL" id="NXLV01000004">
    <property type="protein sequence ID" value="RDU71204.1"/>
    <property type="molecule type" value="Genomic_DNA"/>
</dbReference>
<accession>A0A3D8J2X5</accession>
<protein>
    <recommendedName>
        <fullName evidence="4">Lipoprotein</fullName>
    </recommendedName>
</protein>
<evidence type="ECO:0000313" key="3">
    <source>
        <dbReference type="Proteomes" id="UP000257045"/>
    </source>
</evidence>
<name>A0A3D8J2X5_9HELI</name>
<dbReference type="RefSeq" id="WP_115569350.1">
    <property type="nucleotide sequence ID" value="NZ_NXLV01000004.1"/>
</dbReference>
<feature type="region of interest" description="Disordered" evidence="1">
    <location>
        <begin position="178"/>
        <end position="197"/>
    </location>
</feature>
<dbReference type="OrthoDB" id="5329991at2"/>
<comment type="caution">
    <text evidence="2">The sequence shown here is derived from an EMBL/GenBank/DDBJ whole genome shotgun (WGS) entry which is preliminary data.</text>
</comment>
<dbReference type="Proteomes" id="UP000257045">
    <property type="component" value="Unassembled WGS sequence"/>
</dbReference>
<evidence type="ECO:0000313" key="2">
    <source>
        <dbReference type="EMBL" id="RDU71204.1"/>
    </source>
</evidence>
<gene>
    <name evidence="2" type="ORF">CQA58_03570</name>
</gene>
<reference evidence="2 3" key="1">
    <citation type="submission" date="2018-04" db="EMBL/GenBank/DDBJ databases">
        <title>Novel Campyloabacter and Helicobacter Species and Strains.</title>
        <authorList>
            <person name="Mannion A.J."/>
            <person name="Shen Z."/>
            <person name="Fox J.G."/>
        </authorList>
    </citation>
    <scope>NUCLEOTIDE SEQUENCE [LARGE SCALE GENOMIC DNA]</scope>
    <source>
        <strain evidence="2 3">MIT 04-9366</strain>
    </source>
</reference>